<dbReference type="Proteomes" id="UP000299102">
    <property type="component" value="Unassembled WGS sequence"/>
</dbReference>
<keyword evidence="3" id="KW-1185">Reference proteome</keyword>
<evidence type="ECO:0000313" key="2">
    <source>
        <dbReference type="EMBL" id="GBP77454.1"/>
    </source>
</evidence>
<feature type="compositionally biased region" description="Basic and acidic residues" evidence="1">
    <location>
        <begin position="172"/>
        <end position="192"/>
    </location>
</feature>
<protein>
    <submittedName>
        <fullName evidence="2">Uncharacterized protein</fullName>
    </submittedName>
</protein>
<accession>A0A4C1YRD7</accession>
<reference evidence="2 3" key="1">
    <citation type="journal article" date="2019" name="Commun. Biol.">
        <title>The bagworm genome reveals a unique fibroin gene that provides high tensile strength.</title>
        <authorList>
            <person name="Kono N."/>
            <person name="Nakamura H."/>
            <person name="Ohtoshi R."/>
            <person name="Tomita M."/>
            <person name="Numata K."/>
            <person name="Arakawa K."/>
        </authorList>
    </citation>
    <scope>NUCLEOTIDE SEQUENCE [LARGE SCALE GENOMIC DNA]</scope>
</reference>
<dbReference type="OrthoDB" id="6611570at2759"/>
<sequence length="237" mass="24786">MSAEDGVKFNYFVVCLIDFLTMETVCRGAGVVALVVHVVKCGRYRLQDGIGVQNAFNVSGGGAVCGNGRDGGVSPNAAAAAAVAAVAHGLRRQMCNMVAAAQRPPDHPHTHLSLPAAAAAAAAAGLQLPLSQSPRSTSGSVSSPLHSTTPPNPVLEMPKQQDPFRPFVSPRPDSRYTDQTLRDQLIDTHDMGPPRAPMPKNDKEQMMISNSTAGPSSGIPTPVKLESPSSENRGESI</sequence>
<evidence type="ECO:0000313" key="3">
    <source>
        <dbReference type="Proteomes" id="UP000299102"/>
    </source>
</evidence>
<dbReference type="AlphaFoldDB" id="A0A4C1YRD7"/>
<feature type="region of interest" description="Disordered" evidence="1">
    <location>
        <begin position="130"/>
        <end position="237"/>
    </location>
</feature>
<organism evidence="2 3">
    <name type="scientific">Eumeta variegata</name>
    <name type="common">Bagworm moth</name>
    <name type="synonym">Eumeta japonica</name>
    <dbReference type="NCBI Taxonomy" id="151549"/>
    <lineage>
        <taxon>Eukaryota</taxon>
        <taxon>Metazoa</taxon>
        <taxon>Ecdysozoa</taxon>
        <taxon>Arthropoda</taxon>
        <taxon>Hexapoda</taxon>
        <taxon>Insecta</taxon>
        <taxon>Pterygota</taxon>
        <taxon>Neoptera</taxon>
        <taxon>Endopterygota</taxon>
        <taxon>Lepidoptera</taxon>
        <taxon>Glossata</taxon>
        <taxon>Ditrysia</taxon>
        <taxon>Tineoidea</taxon>
        <taxon>Psychidae</taxon>
        <taxon>Oiketicinae</taxon>
        <taxon>Eumeta</taxon>
    </lineage>
</organism>
<comment type="caution">
    <text evidence="2">The sequence shown here is derived from an EMBL/GenBank/DDBJ whole genome shotgun (WGS) entry which is preliminary data.</text>
</comment>
<feature type="compositionally biased region" description="Polar residues" evidence="1">
    <location>
        <begin position="207"/>
        <end position="219"/>
    </location>
</feature>
<name>A0A4C1YRD7_EUMVA</name>
<feature type="compositionally biased region" description="Low complexity" evidence="1">
    <location>
        <begin position="131"/>
        <end position="143"/>
    </location>
</feature>
<proteinExistence type="predicted"/>
<gene>
    <name evidence="2" type="ORF">EVAR_56064_1</name>
</gene>
<dbReference type="EMBL" id="BGZK01001332">
    <property type="protein sequence ID" value="GBP77454.1"/>
    <property type="molecule type" value="Genomic_DNA"/>
</dbReference>
<evidence type="ECO:0000256" key="1">
    <source>
        <dbReference type="SAM" id="MobiDB-lite"/>
    </source>
</evidence>